<feature type="compositionally biased region" description="Basic and acidic residues" evidence="3">
    <location>
        <begin position="826"/>
        <end position="844"/>
    </location>
</feature>
<dbReference type="GO" id="GO:0051123">
    <property type="term" value="P:RNA polymerase II preinitiation complex assembly"/>
    <property type="evidence" value="ECO:0007669"/>
    <property type="project" value="TreeGrafter"/>
</dbReference>
<feature type="region of interest" description="Disordered" evidence="3">
    <location>
        <begin position="304"/>
        <end position="341"/>
    </location>
</feature>
<dbReference type="Proteomes" id="UP000886523">
    <property type="component" value="Unassembled WGS sequence"/>
</dbReference>
<dbReference type="PANTHER" id="PTHR13900">
    <property type="entry name" value="TRANSCRIPTION INITIATION FACTOR TFIID"/>
    <property type="match status" value="1"/>
</dbReference>
<evidence type="ECO:0000313" key="6">
    <source>
        <dbReference type="Proteomes" id="UP000886523"/>
    </source>
</evidence>
<feature type="domain" description="Transcription initiation factor TFIID subunit 1 histone acetyltransferase" evidence="4">
    <location>
        <begin position="362"/>
        <end position="812"/>
    </location>
</feature>
<reference evidence="5" key="1">
    <citation type="journal article" date="2020" name="Nat. Commun.">
        <title>Large-scale genome sequencing of mycorrhizal fungi provides insights into the early evolution of symbiotic traits.</title>
        <authorList>
            <person name="Miyauchi S."/>
            <person name="Kiss E."/>
            <person name="Kuo A."/>
            <person name="Drula E."/>
            <person name="Kohler A."/>
            <person name="Sanchez-Garcia M."/>
            <person name="Morin E."/>
            <person name="Andreopoulos B."/>
            <person name="Barry K.W."/>
            <person name="Bonito G."/>
            <person name="Buee M."/>
            <person name="Carver A."/>
            <person name="Chen C."/>
            <person name="Cichocki N."/>
            <person name="Clum A."/>
            <person name="Culley D."/>
            <person name="Crous P.W."/>
            <person name="Fauchery L."/>
            <person name="Girlanda M."/>
            <person name="Hayes R.D."/>
            <person name="Keri Z."/>
            <person name="LaButti K."/>
            <person name="Lipzen A."/>
            <person name="Lombard V."/>
            <person name="Magnuson J."/>
            <person name="Maillard F."/>
            <person name="Murat C."/>
            <person name="Nolan M."/>
            <person name="Ohm R.A."/>
            <person name="Pangilinan J."/>
            <person name="Pereira M.F."/>
            <person name="Perotto S."/>
            <person name="Peter M."/>
            <person name="Pfister S."/>
            <person name="Riley R."/>
            <person name="Sitrit Y."/>
            <person name="Stielow J.B."/>
            <person name="Szollosi G."/>
            <person name="Zifcakova L."/>
            <person name="Stursova M."/>
            <person name="Spatafora J.W."/>
            <person name="Tedersoo L."/>
            <person name="Vaario L.M."/>
            <person name="Yamada A."/>
            <person name="Yan M."/>
            <person name="Wang P."/>
            <person name="Xu J."/>
            <person name="Bruns T."/>
            <person name="Baldrian P."/>
            <person name="Vilgalys R."/>
            <person name="Dunand C."/>
            <person name="Henrissat B."/>
            <person name="Grigoriev I.V."/>
            <person name="Hibbett D."/>
            <person name="Nagy L.G."/>
            <person name="Martin F.M."/>
        </authorList>
    </citation>
    <scope>NUCLEOTIDE SEQUENCE</scope>
    <source>
        <strain evidence="5">UP504</strain>
    </source>
</reference>
<dbReference type="GO" id="GO:0005669">
    <property type="term" value="C:transcription factor TFIID complex"/>
    <property type="evidence" value="ECO:0007669"/>
    <property type="project" value="InterPro"/>
</dbReference>
<evidence type="ECO:0000259" key="4">
    <source>
        <dbReference type="Pfam" id="PF12157"/>
    </source>
</evidence>
<feature type="region of interest" description="Disordered" evidence="3">
    <location>
        <begin position="820"/>
        <end position="876"/>
    </location>
</feature>
<feature type="compositionally biased region" description="Basic and acidic residues" evidence="3">
    <location>
        <begin position="767"/>
        <end position="781"/>
    </location>
</feature>
<dbReference type="InterPro" id="IPR040240">
    <property type="entry name" value="TAF1"/>
</dbReference>
<feature type="region of interest" description="Disordered" evidence="3">
    <location>
        <begin position="148"/>
        <end position="173"/>
    </location>
</feature>
<evidence type="ECO:0000256" key="1">
    <source>
        <dbReference type="ARBA" id="ARBA00004123"/>
    </source>
</evidence>
<feature type="region of interest" description="Disordered" evidence="3">
    <location>
        <begin position="767"/>
        <end position="788"/>
    </location>
</feature>
<dbReference type="GO" id="GO:0004402">
    <property type="term" value="F:histone acetyltransferase activity"/>
    <property type="evidence" value="ECO:0007669"/>
    <property type="project" value="InterPro"/>
</dbReference>
<keyword evidence="6" id="KW-1185">Reference proteome</keyword>
<keyword evidence="2" id="KW-0539">Nucleus</keyword>
<evidence type="ECO:0000256" key="3">
    <source>
        <dbReference type="SAM" id="MobiDB-lite"/>
    </source>
</evidence>
<feature type="compositionally biased region" description="Gly residues" evidence="3">
    <location>
        <begin position="1015"/>
        <end position="1024"/>
    </location>
</feature>
<feature type="compositionally biased region" description="Pro residues" evidence="3">
    <location>
        <begin position="1025"/>
        <end position="1034"/>
    </location>
</feature>
<dbReference type="PANTHER" id="PTHR13900:SF0">
    <property type="entry name" value="TRANSCRIPTION INITIATION FACTOR TFIID SUBUNIT 1"/>
    <property type="match status" value="1"/>
</dbReference>
<name>A0A9P6AW27_9AGAM</name>
<feature type="compositionally biased region" description="Low complexity" evidence="3">
    <location>
        <begin position="1063"/>
        <end position="1099"/>
    </location>
</feature>
<gene>
    <name evidence="5" type="ORF">BS47DRAFT_1382670</name>
</gene>
<dbReference type="GO" id="GO:0017025">
    <property type="term" value="F:TBP-class protein binding"/>
    <property type="evidence" value="ECO:0007669"/>
    <property type="project" value="InterPro"/>
</dbReference>
<sequence length="1106" mass="123314">MSDDENEASLAINGIPIGLLEAIGEGSANLSAVGLNAWDFERPYEAGSIGYDQGEDFEDEVNKEIKLEEDDLDYFGSQTTSSRAHDATSAAARSKRAREMDGLRPKKRARTAAVEPSKSRELSDVWPTFEKGKILNLTQLLKGQVHRKSRAQFPLSTGDAPPPPPPSVPSVRNRPLPAVINLKAASRDVSNQLLSEARHELDPKKEYSGNVTLRKALMARSAKNTVVEDPGFLLNERNYDLVNLSDWESSIVYAPSMTTTRGPSLALHQPMNAALDSGIWTQSIIWDLDTPFLDFTQLQLEETDTRSAEGGASAADSAKKDKEDAPSGKRKKKRAEATQPHSVVLPNPLHVHRTADLFKDKYNISNDHAYEISRERHRVRQTFGQLVVQHAYPALKLQLPFYKTRLSKSESRSFHRPALQFPSNIELKFSKVRSAKKKKDKSGRKVSAAGGGDPSEALRKTGDLTLRETGPFVLWEYSEEHPPTMSNLGMGSILVNYYRKRDANDEHVPNLDLGEPFILEPGDESPFMKFGSVAPGQTIPALYNNLVRAPLFRHKAPTTDFLVVKSTISGQTRYYLREIKALFAVGQTYPVTEVPGPHSRKITGTIKYRLQFIAYKLLRKSPEERLRLPSVMKYFPDQNELQMRQRLKEFMEYHRTGTHQGYWRLKTNHEMLPDAKMFELITPEHVVLSESMQVGQRHLLDAGYGKAGAEADEAGDDSKLDIEQQLAPWITTKNFIHATQAKAMLKLHGPGDPTGRGKHLDIFVRAGEDPEEKQAEADQQRPKTGHRYNVAQQQVVYRSEIDRIWKAQYDSLINKIPPELSDEEDLRGHGTDRIKGEGSGDRDSSPLFQESPRASPAFGRPNSPGRDDDGPSMSNKVLRIRRLVDGEWRMEIVRDPNVISAYMKRREEIEFDKIPLDQMVPTGIPEKDAVLFQKLLDKRAKMQKNQERRLQRKNAANYQRGRRAYCIGSCPQARYLETNRKCPRWAEFNKPGGASSPPATSPPPTSPADDRRYGSGLGGAGGGLMPPPPVPPSAFRPNAFSYPAVPSPLATSPPVSAFDHGVGSSSGATRRASSLATSPSLHHLRLAARSPRSSYRSSPQPGPLPN</sequence>
<feature type="compositionally biased region" description="Basic and acidic residues" evidence="3">
    <location>
        <begin position="317"/>
        <end position="327"/>
    </location>
</feature>
<dbReference type="OrthoDB" id="5752at2759"/>
<comment type="subcellular location">
    <subcellularLocation>
        <location evidence="1">Nucleus</location>
    </subcellularLocation>
</comment>
<evidence type="ECO:0000313" key="5">
    <source>
        <dbReference type="EMBL" id="KAF9513043.1"/>
    </source>
</evidence>
<dbReference type="AlphaFoldDB" id="A0A9P6AW27"/>
<evidence type="ECO:0000256" key="2">
    <source>
        <dbReference type="ARBA" id="ARBA00023242"/>
    </source>
</evidence>
<organism evidence="5 6">
    <name type="scientific">Hydnum rufescens UP504</name>
    <dbReference type="NCBI Taxonomy" id="1448309"/>
    <lineage>
        <taxon>Eukaryota</taxon>
        <taxon>Fungi</taxon>
        <taxon>Dikarya</taxon>
        <taxon>Basidiomycota</taxon>
        <taxon>Agaricomycotina</taxon>
        <taxon>Agaricomycetes</taxon>
        <taxon>Cantharellales</taxon>
        <taxon>Hydnaceae</taxon>
        <taxon>Hydnum</taxon>
    </lineage>
</organism>
<feature type="region of interest" description="Disordered" evidence="3">
    <location>
        <begin position="987"/>
        <end position="1106"/>
    </location>
</feature>
<accession>A0A9P6AW27</accession>
<comment type="caution">
    <text evidence="5">The sequence shown here is derived from an EMBL/GenBank/DDBJ whole genome shotgun (WGS) entry which is preliminary data.</text>
</comment>
<dbReference type="EMBL" id="MU128978">
    <property type="protein sequence ID" value="KAF9513043.1"/>
    <property type="molecule type" value="Genomic_DNA"/>
</dbReference>
<feature type="region of interest" description="Disordered" evidence="3">
    <location>
        <begin position="432"/>
        <end position="462"/>
    </location>
</feature>
<feature type="region of interest" description="Disordered" evidence="3">
    <location>
        <begin position="76"/>
        <end position="120"/>
    </location>
</feature>
<dbReference type="InterPro" id="IPR022591">
    <property type="entry name" value="TAF1_HAT_dom"/>
</dbReference>
<feature type="compositionally biased region" description="Basic residues" evidence="3">
    <location>
        <begin position="432"/>
        <end position="444"/>
    </location>
</feature>
<proteinExistence type="predicted"/>
<dbReference type="GO" id="GO:0016251">
    <property type="term" value="F:RNA polymerase II general transcription initiation factor activity"/>
    <property type="evidence" value="ECO:0007669"/>
    <property type="project" value="InterPro"/>
</dbReference>
<protein>
    <recommendedName>
        <fullName evidence="4">Transcription initiation factor TFIID subunit 1 histone acetyltransferase domain-containing protein</fullName>
    </recommendedName>
</protein>
<dbReference type="Pfam" id="PF12157">
    <property type="entry name" value="DUF3591"/>
    <property type="match status" value="1"/>
</dbReference>